<evidence type="ECO:0000256" key="8">
    <source>
        <dbReference type="ARBA" id="ARBA00023065"/>
    </source>
</evidence>
<reference evidence="14" key="1">
    <citation type="submission" date="2020-09" db="EMBL/GenBank/DDBJ databases">
        <authorList>
            <person name="Kim M.K."/>
        </authorList>
    </citation>
    <scope>NUCLEOTIDE SEQUENCE</scope>
    <source>
        <strain evidence="14">BT704</strain>
    </source>
</reference>
<dbReference type="Proteomes" id="UP000653797">
    <property type="component" value="Unassembled WGS sequence"/>
</dbReference>
<dbReference type="AlphaFoldDB" id="A0A927GGG7"/>
<sequence>MNSSNRRFSNQSSVDRKLVEQEEQRNDIGFGTKITHSQSRLINKDGSFNITRINDSLWDRLNIYNRLITMGWAQFFSWLLLAYLFTNTLFAGVYMLAGSDTLKGVDDRALNGPFWKCFFFSSQTLTTVGYGHISPDSFLTSCIAAFESMIGLLAFALATGLLYARFSRPVAHTRFSRIAVIAPYLDVNAWMFRIINTRANQLIDLNITVSLSRIEPKADGTPTRKYYGLNLERSKVTFFPTNWTLVHPITSESPLYGCTPQDMETSDSEFLISFQAMDDTFAQSVHTRYSYRHDEIRWGHKFRPMFDGSQQGTVTLDLNRLDDTEEIALN</sequence>
<evidence type="ECO:0000256" key="7">
    <source>
        <dbReference type="ARBA" id="ARBA00022989"/>
    </source>
</evidence>
<keyword evidence="8" id="KW-0406">Ion transport</keyword>
<dbReference type="InterPro" id="IPR013099">
    <property type="entry name" value="K_chnl_dom"/>
</dbReference>
<protein>
    <submittedName>
        <fullName evidence="14">Potassium transporter</fullName>
    </submittedName>
</protein>
<evidence type="ECO:0000256" key="9">
    <source>
        <dbReference type="ARBA" id="ARBA00023136"/>
    </source>
</evidence>
<dbReference type="GO" id="GO:0034765">
    <property type="term" value="P:regulation of monoatomic ion transmembrane transport"/>
    <property type="evidence" value="ECO:0007669"/>
    <property type="project" value="TreeGrafter"/>
</dbReference>
<evidence type="ECO:0000259" key="12">
    <source>
        <dbReference type="Pfam" id="PF07885"/>
    </source>
</evidence>
<dbReference type="Pfam" id="PF07885">
    <property type="entry name" value="Ion_trans_2"/>
    <property type="match status" value="1"/>
</dbReference>
<evidence type="ECO:0000256" key="10">
    <source>
        <dbReference type="ARBA" id="ARBA00023303"/>
    </source>
</evidence>
<dbReference type="Pfam" id="PF17655">
    <property type="entry name" value="IRK_C"/>
    <property type="match status" value="1"/>
</dbReference>
<keyword evidence="7 11" id="KW-1133">Transmembrane helix</keyword>
<feature type="transmembrane region" description="Helical" evidence="11">
    <location>
        <begin position="138"/>
        <end position="164"/>
    </location>
</feature>
<dbReference type="GO" id="GO:0034702">
    <property type="term" value="C:monoatomic ion channel complex"/>
    <property type="evidence" value="ECO:0007669"/>
    <property type="project" value="UniProtKB-KW"/>
</dbReference>
<evidence type="ECO:0000256" key="4">
    <source>
        <dbReference type="ARBA" id="ARBA00022692"/>
    </source>
</evidence>
<dbReference type="RefSeq" id="WP_191042492.1">
    <property type="nucleotide sequence ID" value="NZ_JACXAA010000015.1"/>
</dbReference>
<evidence type="ECO:0000256" key="1">
    <source>
        <dbReference type="ARBA" id="ARBA00004141"/>
    </source>
</evidence>
<evidence type="ECO:0000259" key="13">
    <source>
        <dbReference type="Pfam" id="PF17655"/>
    </source>
</evidence>
<evidence type="ECO:0000313" key="14">
    <source>
        <dbReference type="EMBL" id="MBD2756864.1"/>
    </source>
</evidence>
<evidence type="ECO:0000256" key="6">
    <source>
        <dbReference type="ARBA" id="ARBA00022958"/>
    </source>
</evidence>
<name>A0A927GGG7_9BACT</name>
<accession>A0A927GGG7</accession>
<dbReference type="InterPro" id="IPR013518">
    <property type="entry name" value="K_chnl_inward-rec_Kir_cyto"/>
</dbReference>
<dbReference type="SUPFAM" id="SSF81324">
    <property type="entry name" value="Voltage-gated potassium channels"/>
    <property type="match status" value="1"/>
</dbReference>
<proteinExistence type="predicted"/>
<keyword evidence="6" id="KW-0630">Potassium</keyword>
<dbReference type="Gene3D" id="2.60.40.1400">
    <property type="entry name" value="G protein-activated inward rectifier potassium channel 1"/>
    <property type="match status" value="1"/>
</dbReference>
<keyword evidence="2" id="KW-0813">Transport</keyword>
<dbReference type="EMBL" id="JACXAA010000015">
    <property type="protein sequence ID" value="MBD2756864.1"/>
    <property type="molecule type" value="Genomic_DNA"/>
</dbReference>
<organism evidence="14 15">
    <name type="scientific">Spirosoma validum</name>
    <dbReference type="NCBI Taxonomy" id="2771355"/>
    <lineage>
        <taxon>Bacteria</taxon>
        <taxon>Pseudomonadati</taxon>
        <taxon>Bacteroidota</taxon>
        <taxon>Cytophagia</taxon>
        <taxon>Cytophagales</taxon>
        <taxon>Cytophagaceae</taxon>
        <taxon>Spirosoma</taxon>
    </lineage>
</organism>
<dbReference type="InterPro" id="IPR041647">
    <property type="entry name" value="IRK_C"/>
</dbReference>
<dbReference type="GO" id="GO:0005886">
    <property type="term" value="C:plasma membrane"/>
    <property type="evidence" value="ECO:0007669"/>
    <property type="project" value="TreeGrafter"/>
</dbReference>
<dbReference type="PANTHER" id="PTHR11767">
    <property type="entry name" value="INWARD RECTIFIER POTASSIUM CHANNEL"/>
    <property type="match status" value="1"/>
</dbReference>
<comment type="caution">
    <text evidence="14">The sequence shown here is derived from an EMBL/GenBank/DDBJ whole genome shotgun (WGS) entry which is preliminary data.</text>
</comment>
<dbReference type="PANTHER" id="PTHR11767:SF102">
    <property type="entry name" value="INWARDLY RECTIFYING POTASSIUM CHANNEL 1, ISOFORM F"/>
    <property type="match status" value="1"/>
</dbReference>
<gene>
    <name evidence="14" type="ORF">IC230_28555</name>
</gene>
<evidence type="ECO:0000256" key="5">
    <source>
        <dbReference type="ARBA" id="ARBA00022882"/>
    </source>
</evidence>
<feature type="transmembrane region" description="Helical" evidence="11">
    <location>
        <begin position="75"/>
        <end position="97"/>
    </location>
</feature>
<keyword evidence="10" id="KW-0407">Ion channel</keyword>
<keyword evidence="15" id="KW-1185">Reference proteome</keyword>
<dbReference type="InterPro" id="IPR016449">
    <property type="entry name" value="K_chnl_inward-rec_Kir"/>
</dbReference>
<evidence type="ECO:0000313" key="15">
    <source>
        <dbReference type="Proteomes" id="UP000653797"/>
    </source>
</evidence>
<dbReference type="SUPFAM" id="SSF81296">
    <property type="entry name" value="E set domains"/>
    <property type="match status" value="1"/>
</dbReference>
<evidence type="ECO:0000256" key="2">
    <source>
        <dbReference type="ARBA" id="ARBA00022448"/>
    </source>
</evidence>
<keyword evidence="4 11" id="KW-0812">Transmembrane</keyword>
<dbReference type="InterPro" id="IPR014756">
    <property type="entry name" value="Ig_E-set"/>
</dbReference>
<feature type="domain" description="Inward rectifier potassium channel C-terminal" evidence="13">
    <location>
        <begin position="174"/>
        <end position="328"/>
    </location>
</feature>
<comment type="subcellular location">
    <subcellularLocation>
        <location evidence="1">Membrane</location>
        <topology evidence="1">Multi-pass membrane protein</topology>
    </subcellularLocation>
</comment>
<dbReference type="PRINTS" id="PR01320">
    <property type="entry name" value="KIRCHANNEL"/>
</dbReference>
<dbReference type="Gene3D" id="1.10.287.70">
    <property type="match status" value="1"/>
</dbReference>
<dbReference type="GO" id="GO:1990573">
    <property type="term" value="P:potassium ion import across plasma membrane"/>
    <property type="evidence" value="ECO:0007669"/>
    <property type="project" value="TreeGrafter"/>
</dbReference>
<evidence type="ECO:0000256" key="3">
    <source>
        <dbReference type="ARBA" id="ARBA00022538"/>
    </source>
</evidence>
<evidence type="ECO:0000256" key="11">
    <source>
        <dbReference type="SAM" id="Phobius"/>
    </source>
</evidence>
<keyword evidence="5" id="KW-0851">Voltage-gated channel</keyword>
<feature type="domain" description="Potassium channel" evidence="12">
    <location>
        <begin position="96"/>
        <end position="163"/>
    </location>
</feature>
<keyword evidence="9 11" id="KW-0472">Membrane</keyword>
<keyword evidence="3" id="KW-0633">Potassium transport</keyword>
<dbReference type="GO" id="GO:0005242">
    <property type="term" value="F:inward rectifier potassium channel activity"/>
    <property type="evidence" value="ECO:0007669"/>
    <property type="project" value="InterPro"/>
</dbReference>